<dbReference type="Proteomes" id="UP001057498">
    <property type="component" value="Chromosome"/>
</dbReference>
<accession>A0ABN6PJX1</accession>
<gene>
    <name evidence="2" type="ORF">CATMQ487_23450</name>
</gene>
<feature type="compositionally biased region" description="Low complexity" evidence="1">
    <location>
        <begin position="598"/>
        <end position="614"/>
    </location>
</feature>
<dbReference type="EMBL" id="AP025730">
    <property type="protein sequence ID" value="BDI05375.1"/>
    <property type="molecule type" value="Genomic_DNA"/>
</dbReference>
<protein>
    <recommendedName>
        <fullName evidence="4">Tetratricopeptide repeat protein</fullName>
    </recommendedName>
</protein>
<dbReference type="InterPro" id="IPR017745">
    <property type="entry name" value="BcsE"/>
</dbReference>
<feature type="region of interest" description="Disordered" evidence="1">
    <location>
        <begin position="201"/>
        <end position="253"/>
    </location>
</feature>
<sequence>MFPSRLERGALYAIGLETAAARGALWVAPIRAALAEGRPCVLITPLSPDQGTFATVLRQGGAPTELSAAFEQQRLKLFTANADHDTHLFRRGAAGYVQELDHFGIEDGALIVIDQSDDLFTPHDHQAVVQQARIYGEWARQRGHTMLLLFLRSSASRPILDGNQAALQHFCGVARVQPEANGLLMQMDFWHTPAGDQVGRSLSFGADTSTHALPPQAAGPATPADLPARGQAPATAEEGREGRSSPRAPRGRQRVWYVGPAEAGLDALATQVQWLRARSINELLTRVASQKKGANALVALGESTDFGLFVQQMQDLRALLGPHARIVVRESRYRVREHLQRKLLLRAGVDNVLAAVAPPSTWAALLTGERVAPPEVITVPASLALEDWQPMLVEPPASGWLANGLFLQQADAALQRNRALEVPSTLAEVEVRRESDVDWDAAAACAARRGDLATRTADTLVFLLQGCRERDAVQVVNRWLSNQGLQQGVKRTSLFADEAIAERLDDLRQDLSDVPASAQTGNAHNVVTMPGSQRSVHSRVLIGPLLASLLALALLPAPAPALAQTGAGTGTTAAKAGRKARTPLAARTSLPEAGAQLASSDTVPAAAATTTAPASPAPPAPADSATQAYEEARYAEAARLGLAEIQQRPGDHDLRLRLANSLAWTGDYPRAIEHYGALAGTPLAREGRLGIAHVRLWSGRPELADPLFRSVLAQEPGHVEARAGLAAAGRHLRPRSTVQLGHVGDSSEARRSSLTLSHRWWHPDLAQVFELTAEGRHETDAPGQVSLNPRELGLRYEHRGLSWAPQLQLTAQQQPQTRLFGEAGVRLLDGGLSLRAGRVNWGQLAFSPRALQDGLTARMVELGAQADHRSGQWQGQWTRYAVSDGNRIDDASLRVTPAWQPLPASLGLKAFAGLSARRAERAEARYWSPADGHYTANLGLAWGRWEAQWELQGELKRSQRLGGEGANGWALSAGGKRWLSADWALRAEASHETTRRGQSSYRATSVLAALEKLW</sequence>
<feature type="region of interest" description="Disordered" evidence="1">
    <location>
        <begin position="567"/>
        <end position="627"/>
    </location>
</feature>
<dbReference type="Gene3D" id="1.25.40.10">
    <property type="entry name" value="Tetratricopeptide repeat domain"/>
    <property type="match status" value="1"/>
</dbReference>
<keyword evidence="3" id="KW-1185">Reference proteome</keyword>
<evidence type="ECO:0000256" key="1">
    <source>
        <dbReference type="SAM" id="MobiDB-lite"/>
    </source>
</evidence>
<name>A0ABN6PJX1_9BURK</name>
<organism evidence="2 3">
    <name type="scientific">Sphaerotilus microaerophilus</name>
    <dbReference type="NCBI Taxonomy" id="2914710"/>
    <lineage>
        <taxon>Bacteria</taxon>
        <taxon>Pseudomonadati</taxon>
        <taxon>Pseudomonadota</taxon>
        <taxon>Betaproteobacteria</taxon>
        <taxon>Burkholderiales</taxon>
        <taxon>Sphaerotilaceae</taxon>
        <taxon>Sphaerotilus</taxon>
    </lineage>
</organism>
<evidence type="ECO:0000313" key="2">
    <source>
        <dbReference type="EMBL" id="BDI05375.1"/>
    </source>
</evidence>
<dbReference type="InterPro" id="IPR011990">
    <property type="entry name" value="TPR-like_helical_dom_sf"/>
</dbReference>
<dbReference type="Pfam" id="PF10995">
    <property type="entry name" value="CBP_BcsE"/>
    <property type="match status" value="1"/>
</dbReference>
<proteinExistence type="predicted"/>
<reference evidence="2" key="1">
    <citation type="submission" date="2022-04" db="EMBL/GenBank/DDBJ databases">
        <title>Whole genome sequence of Sphaerotilus sp. FB-5.</title>
        <authorList>
            <person name="Takeda M."/>
            <person name="Narihara S."/>
            <person name="Akimoto M."/>
            <person name="Akimoto R."/>
            <person name="Nishiyashiki S."/>
            <person name="Murakami T."/>
        </authorList>
    </citation>
    <scope>NUCLEOTIDE SEQUENCE</scope>
    <source>
        <strain evidence="2">FB-5</strain>
    </source>
</reference>
<evidence type="ECO:0000313" key="3">
    <source>
        <dbReference type="Proteomes" id="UP001057498"/>
    </source>
</evidence>
<evidence type="ECO:0008006" key="4">
    <source>
        <dbReference type="Google" id="ProtNLM"/>
    </source>
</evidence>
<dbReference type="SUPFAM" id="SSF48452">
    <property type="entry name" value="TPR-like"/>
    <property type="match status" value="1"/>
</dbReference>